<evidence type="ECO:0000256" key="4">
    <source>
        <dbReference type="PIRSR" id="PIRSR005539-1"/>
    </source>
</evidence>
<evidence type="ECO:0000256" key="1">
    <source>
        <dbReference type="ARBA" id="ARBA00010088"/>
    </source>
</evidence>
<dbReference type="PANTHER" id="PTHR43194">
    <property type="entry name" value="HYDROLASE ALPHA/BETA FOLD FAMILY"/>
    <property type="match status" value="1"/>
</dbReference>
<dbReference type="EMBL" id="QZWZ01000057">
    <property type="protein sequence ID" value="RJT27854.1"/>
    <property type="molecule type" value="Genomic_DNA"/>
</dbReference>
<evidence type="ECO:0000259" key="5">
    <source>
        <dbReference type="Pfam" id="PF00561"/>
    </source>
</evidence>
<feature type="active site" evidence="4">
    <location>
        <position position="258"/>
    </location>
</feature>
<feature type="active site" description="Nucleophile" evidence="4">
    <location>
        <position position="118"/>
    </location>
</feature>
<name>A0A3A5K6J1_9HYPH</name>
<dbReference type="GO" id="GO:0008233">
    <property type="term" value="F:peptidase activity"/>
    <property type="evidence" value="ECO:0007669"/>
    <property type="project" value="InterPro"/>
</dbReference>
<evidence type="ECO:0000313" key="6">
    <source>
        <dbReference type="EMBL" id="RJT27854.1"/>
    </source>
</evidence>
<organism evidence="6 7">
    <name type="scientific">Mesorhizobium waimense</name>
    <dbReference type="NCBI Taxonomy" id="1300307"/>
    <lineage>
        <taxon>Bacteria</taxon>
        <taxon>Pseudomonadati</taxon>
        <taxon>Pseudomonadota</taxon>
        <taxon>Alphaproteobacteria</taxon>
        <taxon>Hyphomicrobiales</taxon>
        <taxon>Phyllobacteriaceae</taxon>
        <taxon>Mesorhizobium</taxon>
    </lineage>
</organism>
<feature type="domain" description="AB hydrolase-1" evidence="5">
    <location>
        <begin position="39"/>
        <end position="291"/>
    </location>
</feature>
<evidence type="ECO:0000256" key="3">
    <source>
        <dbReference type="PIRNR" id="PIRNR005539"/>
    </source>
</evidence>
<dbReference type="Proteomes" id="UP000272706">
    <property type="component" value="Unassembled WGS sequence"/>
</dbReference>
<keyword evidence="2 3" id="KW-0378">Hydrolase</keyword>
<dbReference type="OrthoDB" id="9796770at2"/>
<dbReference type="PRINTS" id="PR00793">
    <property type="entry name" value="PROAMNOPTASE"/>
</dbReference>
<gene>
    <name evidence="6" type="ORF">D3227_35160</name>
</gene>
<proteinExistence type="inferred from homology"/>
<dbReference type="Gene3D" id="3.40.50.1820">
    <property type="entry name" value="alpha/beta hydrolase"/>
    <property type="match status" value="1"/>
</dbReference>
<dbReference type="InterPro" id="IPR050228">
    <property type="entry name" value="Carboxylesterase_BioH"/>
</dbReference>
<evidence type="ECO:0000313" key="7">
    <source>
        <dbReference type="Proteomes" id="UP000272706"/>
    </source>
</evidence>
<comment type="similarity">
    <text evidence="1 3">Belongs to the peptidase S33 family.</text>
</comment>
<sequence length="307" mass="34669">MPAATRRAAVTEAKEGHVAFRGSRTWYRIAGNLDSPRLPLVVAHGGPGCTYDYVDTFKDIAALDGRAVIHYDQLGNGNSTRLPEKGPDFWTVDLFLDELDTLLRSLGIEHRYAFLGQSWGGMLGAEHAVRRPEGLKALVIANSPANMRTWVSEANRLRRELPADVQDTLTRHEAAGTITDPEYVAASRVFYDRHVCRVVPWPPEVARTFAIMDEDNTVYRNMNGPTEFHVIGTMKDWTIEDRLPDIAVPTLLISGRHDEATPEVVRPYVERVPGIRWVLFEHSSHMPHVEERELCMRTVSDFLKTQD</sequence>
<dbReference type="PANTHER" id="PTHR43194:SF2">
    <property type="entry name" value="PEROXISOMAL MEMBRANE PROTEIN LPX1"/>
    <property type="match status" value="1"/>
</dbReference>
<dbReference type="GO" id="GO:0006508">
    <property type="term" value="P:proteolysis"/>
    <property type="evidence" value="ECO:0007669"/>
    <property type="project" value="InterPro"/>
</dbReference>
<dbReference type="AlphaFoldDB" id="A0A3A5K6J1"/>
<dbReference type="PIRSF" id="PIRSF005539">
    <property type="entry name" value="Pept_S33_TRI_F1"/>
    <property type="match status" value="1"/>
</dbReference>
<dbReference type="InterPro" id="IPR000073">
    <property type="entry name" value="AB_hydrolase_1"/>
</dbReference>
<feature type="active site" description="Proton donor" evidence="4">
    <location>
        <position position="285"/>
    </location>
</feature>
<dbReference type="Pfam" id="PF00561">
    <property type="entry name" value="Abhydrolase_1"/>
    <property type="match status" value="1"/>
</dbReference>
<dbReference type="NCBIfam" id="TIGR01250">
    <property type="entry name" value="pro_imino_pep_2"/>
    <property type="match status" value="1"/>
</dbReference>
<reference evidence="6 7" key="1">
    <citation type="submission" date="2018-09" db="EMBL/GenBank/DDBJ databases">
        <title>Mesorhizobium carmichaelinearum sp. nov. isolated from Carmichaelinea spp. root nodules in New Zealand.</title>
        <authorList>
            <person name="De Meyer S.E."/>
        </authorList>
    </citation>
    <scope>NUCLEOTIDE SEQUENCE [LARGE SCALE GENOMIC DNA]</scope>
    <source>
        <strain evidence="6 7">ICMP19557</strain>
    </source>
</reference>
<evidence type="ECO:0000256" key="2">
    <source>
        <dbReference type="ARBA" id="ARBA00022801"/>
    </source>
</evidence>
<protein>
    <submittedName>
        <fullName evidence="6">Alpha/beta fold hydrolase</fullName>
    </submittedName>
</protein>
<comment type="caution">
    <text evidence="6">The sequence shown here is derived from an EMBL/GenBank/DDBJ whole genome shotgun (WGS) entry which is preliminary data.</text>
</comment>
<dbReference type="InterPro" id="IPR029058">
    <property type="entry name" value="AB_hydrolase_fold"/>
</dbReference>
<keyword evidence="7" id="KW-1185">Reference proteome</keyword>
<dbReference type="RefSeq" id="WP_120018723.1">
    <property type="nucleotide sequence ID" value="NZ_QZWZ01000057.1"/>
</dbReference>
<dbReference type="InterPro" id="IPR005945">
    <property type="entry name" value="Pro_imino_pep"/>
</dbReference>
<dbReference type="InterPro" id="IPR002410">
    <property type="entry name" value="Peptidase_S33"/>
</dbReference>
<dbReference type="SUPFAM" id="SSF53474">
    <property type="entry name" value="alpha/beta-Hydrolases"/>
    <property type="match status" value="1"/>
</dbReference>
<accession>A0A3A5K6J1</accession>